<dbReference type="Gene3D" id="3.60.15.10">
    <property type="entry name" value="Ribonuclease Z/Hydroxyacylglutathione hydrolase-like"/>
    <property type="match status" value="1"/>
</dbReference>
<evidence type="ECO:0008006" key="3">
    <source>
        <dbReference type="Google" id="ProtNLM"/>
    </source>
</evidence>
<dbReference type="SUPFAM" id="SSF56281">
    <property type="entry name" value="Metallo-hydrolase/oxidoreductase"/>
    <property type="match status" value="1"/>
</dbReference>
<dbReference type="OrthoDB" id="10250730at2759"/>
<evidence type="ECO:0000313" key="2">
    <source>
        <dbReference type="Proteomes" id="UP000720189"/>
    </source>
</evidence>
<evidence type="ECO:0000313" key="1">
    <source>
        <dbReference type="EMBL" id="KAH7233874.1"/>
    </source>
</evidence>
<protein>
    <recommendedName>
        <fullName evidence="3">Metallo-beta-lactamase domain-containing protein</fullName>
    </recommendedName>
</protein>
<accession>A0A9P9G9S0</accession>
<dbReference type="GeneID" id="70230721"/>
<organism evidence="1 2">
    <name type="scientific">Fusarium redolens</name>
    <dbReference type="NCBI Taxonomy" id="48865"/>
    <lineage>
        <taxon>Eukaryota</taxon>
        <taxon>Fungi</taxon>
        <taxon>Dikarya</taxon>
        <taxon>Ascomycota</taxon>
        <taxon>Pezizomycotina</taxon>
        <taxon>Sordariomycetes</taxon>
        <taxon>Hypocreomycetidae</taxon>
        <taxon>Hypocreales</taxon>
        <taxon>Nectriaceae</taxon>
        <taxon>Fusarium</taxon>
        <taxon>Fusarium redolens species complex</taxon>
    </lineage>
</organism>
<dbReference type="RefSeq" id="XP_046044219.1">
    <property type="nucleotide sequence ID" value="XM_046200767.1"/>
</dbReference>
<dbReference type="EMBL" id="JAGMUX010000018">
    <property type="protein sequence ID" value="KAH7233874.1"/>
    <property type="molecule type" value="Genomic_DNA"/>
</dbReference>
<dbReference type="InterPro" id="IPR036866">
    <property type="entry name" value="RibonucZ/Hydroxyglut_hydro"/>
</dbReference>
<reference evidence="1" key="1">
    <citation type="journal article" date="2021" name="Nat. Commun.">
        <title>Genetic determinants of endophytism in the Arabidopsis root mycobiome.</title>
        <authorList>
            <person name="Mesny F."/>
            <person name="Miyauchi S."/>
            <person name="Thiergart T."/>
            <person name="Pickel B."/>
            <person name="Atanasova L."/>
            <person name="Karlsson M."/>
            <person name="Huettel B."/>
            <person name="Barry K.W."/>
            <person name="Haridas S."/>
            <person name="Chen C."/>
            <person name="Bauer D."/>
            <person name="Andreopoulos W."/>
            <person name="Pangilinan J."/>
            <person name="LaButti K."/>
            <person name="Riley R."/>
            <person name="Lipzen A."/>
            <person name="Clum A."/>
            <person name="Drula E."/>
            <person name="Henrissat B."/>
            <person name="Kohler A."/>
            <person name="Grigoriev I.V."/>
            <person name="Martin F.M."/>
            <person name="Hacquard S."/>
        </authorList>
    </citation>
    <scope>NUCLEOTIDE SEQUENCE</scope>
    <source>
        <strain evidence="1">MPI-CAGE-AT-0023</strain>
    </source>
</reference>
<proteinExistence type="predicted"/>
<comment type="caution">
    <text evidence="1">The sequence shown here is derived from an EMBL/GenBank/DDBJ whole genome shotgun (WGS) entry which is preliminary data.</text>
</comment>
<gene>
    <name evidence="1" type="ORF">BKA55DRAFT_709784</name>
</gene>
<name>A0A9P9G9S0_FUSRE</name>
<dbReference type="AlphaFoldDB" id="A0A9P9G9S0"/>
<dbReference type="Proteomes" id="UP000720189">
    <property type="component" value="Unassembled WGS sequence"/>
</dbReference>
<sequence length="107" mass="11997">MYCILIDHLQEGLILSETGCGKGYPQVWGPGLSDVFARVRYEPQHELRAAIAATGHNVEDVKNVIIGHLHLDHAEGGLGVRGWTNSWTEKMSRFGYMIRSFGLRFGR</sequence>
<keyword evidence="2" id="KW-1185">Reference proteome</keyword>